<dbReference type="PATRIC" id="fig|582680.6.peg.3385"/>
<evidence type="ECO:0000256" key="1">
    <source>
        <dbReference type="ARBA" id="ARBA00005395"/>
    </source>
</evidence>
<comment type="caution">
    <text evidence="7">The sequence shown here is derived from an EMBL/GenBank/DDBJ whole genome shotgun (WGS) entry which is preliminary data.</text>
</comment>
<comment type="similarity">
    <text evidence="1">Belongs to the acetyltransferase family. RimI subfamily.</text>
</comment>
<dbReference type="PANTHER" id="PTHR43420">
    <property type="entry name" value="ACETYLTRANSFERASE"/>
    <property type="match status" value="1"/>
</dbReference>
<dbReference type="InterPro" id="IPR000182">
    <property type="entry name" value="GNAT_dom"/>
</dbReference>
<dbReference type="GO" id="GO:0035447">
    <property type="term" value="F:mycothiol synthase activity"/>
    <property type="evidence" value="ECO:0007669"/>
    <property type="project" value="UniProtKB-EC"/>
</dbReference>
<dbReference type="AlphaFoldDB" id="A0A0F0LG04"/>
<evidence type="ECO:0000259" key="6">
    <source>
        <dbReference type="PROSITE" id="PS51186"/>
    </source>
</evidence>
<dbReference type="PANTHER" id="PTHR43420:SF44">
    <property type="entry name" value="ACETYLTRANSFERASE YPEA"/>
    <property type="match status" value="1"/>
</dbReference>
<dbReference type="Pfam" id="PF00583">
    <property type="entry name" value="Acetyltransf_1"/>
    <property type="match status" value="1"/>
</dbReference>
<dbReference type="Gene3D" id="3.40.630.30">
    <property type="match status" value="1"/>
</dbReference>
<gene>
    <name evidence="7" type="primary">mshD_3</name>
    <name evidence="7" type="ORF">RS86_03301</name>
</gene>
<dbReference type="RefSeq" id="WP_235281805.1">
    <property type="nucleotide sequence ID" value="NZ_JYIX01000039.1"/>
</dbReference>
<name>A0A0F0LG04_9MICO</name>
<dbReference type="InterPro" id="IPR006464">
    <property type="entry name" value="AcTrfase_RimI/Ard1"/>
</dbReference>
<evidence type="ECO:0000256" key="2">
    <source>
        <dbReference type="ARBA" id="ARBA00022490"/>
    </source>
</evidence>
<reference evidence="7 8" key="1">
    <citation type="submission" date="2015-02" db="EMBL/GenBank/DDBJ databases">
        <title>Draft genome sequences of ten Microbacterium spp. with emphasis on heavy metal contaminated environments.</title>
        <authorList>
            <person name="Corretto E."/>
        </authorList>
    </citation>
    <scope>NUCLEOTIDE SEQUENCE [LARGE SCALE GENOMIC DNA]</scope>
    <source>
        <strain evidence="7 8">ARN176</strain>
    </source>
</reference>
<evidence type="ECO:0000313" key="7">
    <source>
        <dbReference type="EMBL" id="KJL31185.1"/>
    </source>
</evidence>
<dbReference type="EMBL" id="JYIX01000039">
    <property type="protein sequence ID" value="KJL31185.1"/>
    <property type="molecule type" value="Genomic_DNA"/>
</dbReference>
<evidence type="ECO:0000256" key="4">
    <source>
        <dbReference type="ARBA" id="ARBA00023315"/>
    </source>
</evidence>
<evidence type="ECO:0000313" key="8">
    <source>
        <dbReference type="Proteomes" id="UP000033740"/>
    </source>
</evidence>
<dbReference type="GO" id="GO:0008080">
    <property type="term" value="F:N-acetyltransferase activity"/>
    <property type="evidence" value="ECO:0007669"/>
    <property type="project" value="InterPro"/>
</dbReference>
<keyword evidence="4 7" id="KW-0012">Acyltransferase</keyword>
<feature type="domain" description="N-acetyltransferase" evidence="6">
    <location>
        <begin position="1"/>
        <end position="157"/>
    </location>
</feature>
<proteinExistence type="inferred from homology"/>
<dbReference type="Proteomes" id="UP000033740">
    <property type="component" value="Unassembled WGS sequence"/>
</dbReference>
<dbReference type="NCBIfam" id="TIGR01575">
    <property type="entry name" value="rimI"/>
    <property type="match status" value="1"/>
</dbReference>
<feature type="compositionally biased region" description="Basic and acidic residues" evidence="5">
    <location>
        <begin position="194"/>
        <end position="203"/>
    </location>
</feature>
<evidence type="ECO:0000256" key="3">
    <source>
        <dbReference type="ARBA" id="ARBA00022679"/>
    </source>
</evidence>
<dbReference type="InterPro" id="IPR016181">
    <property type="entry name" value="Acyl_CoA_acyltransferase"/>
</dbReference>
<accession>A0A0F0LG04</accession>
<sequence>MIRAATAADLDAIMLIERRSFPTDAWSAELMAAELSSPHGRYLVDVEPATGSSAQGAGEVVVGYGGVRALRGSADSDIQTIALDAAHRGSGRGRALLRALLAEAAARGAHEVFLEVRADNPVAQRLYLSEGFAEIGRRAGYYQPDDVDAVIMRLDLRAWTSQGPASADANVQDGRTNAGSEGDPAGSVLQNDRNPADVKGSDD</sequence>
<dbReference type="EC" id="2.3.1.189" evidence="7"/>
<dbReference type="SUPFAM" id="SSF55729">
    <property type="entry name" value="Acyl-CoA N-acyltransferases (Nat)"/>
    <property type="match status" value="1"/>
</dbReference>
<dbReference type="InterPro" id="IPR050680">
    <property type="entry name" value="YpeA/RimI_acetyltransf"/>
</dbReference>
<keyword evidence="8" id="KW-1185">Reference proteome</keyword>
<feature type="region of interest" description="Disordered" evidence="5">
    <location>
        <begin position="162"/>
        <end position="203"/>
    </location>
</feature>
<evidence type="ECO:0000256" key="5">
    <source>
        <dbReference type="SAM" id="MobiDB-lite"/>
    </source>
</evidence>
<dbReference type="STRING" id="582680.RS86_03301"/>
<keyword evidence="2" id="KW-0963">Cytoplasm</keyword>
<dbReference type="PROSITE" id="PS51186">
    <property type="entry name" value="GNAT"/>
    <property type="match status" value="1"/>
</dbReference>
<keyword evidence="3 7" id="KW-0808">Transferase</keyword>
<protein>
    <submittedName>
        <fullName evidence="7">Mycothiol acetyltransferase</fullName>
        <ecNumber evidence="7">2.3.1.189</ecNumber>
    </submittedName>
</protein>
<organism evidence="7 8">
    <name type="scientific">Microbacterium azadirachtae</name>
    <dbReference type="NCBI Taxonomy" id="582680"/>
    <lineage>
        <taxon>Bacteria</taxon>
        <taxon>Bacillati</taxon>
        <taxon>Actinomycetota</taxon>
        <taxon>Actinomycetes</taxon>
        <taxon>Micrococcales</taxon>
        <taxon>Microbacteriaceae</taxon>
        <taxon>Microbacterium</taxon>
    </lineage>
</organism>